<sequence>MSIYSVINLKYVSKSAHGTSEAIPFASPLNVGGIACPESEAIQVDGVRYIKEALHSSLPKGVYFTGKASELISSHSFSNPSNEKIEVSAVYWKGSLIIDGKLEGSESNGRNTVEGKAKYGLKVLARKGLVVPGTAEGHANRDETGFVVMKQVQKHFPPPPAKGEGGFHYHHLPFVYCCNEVDVLYKTKATVFAPYCGGSGEKDTVRVALHRAFACSAAFLFLTEVRDGVCQPSVVLPLDEAAKKFGINLGEEKGRFQRKLETIAYAIWDIVRRQKEAGGTPMEDGNVVVEGHMSSKGLSIYQHGYAAFLPSTSVGGDGEKKEDRKRKRTEEEGSSGEGAASQARNRRFSIVVPFRDNAKQNRMTQLEIFSAYMESFLSGLDYVIIIAEQGDTSHKFNRGKMLNVGYRIAKEQFDCEYHILHDVDLLPAKDLLKYYTTFPADGPFHIANVWGQYNYQGYFGGIVSISNKDFEELNGYPNDYWGWGGEDDELKRRCDERKMRIVRPTEGTILPLPHPDTKAVTEWKNLRKWELRDAHKQTWQANGLNTLKYTREKSRKMGSCTHVITCDIVQGCPDAQYEWALATFVG</sequence>
<evidence type="ECO:0000256" key="6">
    <source>
        <dbReference type="ARBA" id="ARBA00022692"/>
    </source>
</evidence>
<keyword evidence="5" id="KW-0808">Transferase</keyword>
<evidence type="ECO:0000256" key="4">
    <source>
        <dbReference type="ARBA" id="ARBA00022676"/>
    </source>
</evidence>
<dbReference type="InterPro" id="IPR027791">
    <property type="entry name" value="Galactosyl_T_C"/>
</dbReference>
<comment type="pathway">
    <text evidence="2">Protein modification; protein glycosylation.</text>
</comment>
<dbReference type="EMBL" id="HBIB01023245">
    <property type="protein sequence ID" value="CAE0253016.1"/>
    <property type="molecule type" value="Transcribed_RNA"/>
</dbReference>
<evidence type="ECO:0008006" key="15">
    <source>
        <dbReference type="Google" id="ProtNLM"/>
    </source>
</evidence>
<dbReference type="GO" id="GO:0005975">
    <property type="term" value="P:carbohydrate metabolic process"/>
    <property type="evidence" value="ECO:0007669"/>
    <property type="project" value="InterPro"/>
</dbReference>
<evidence type="ECO:0000259" key="13">
    <source>
        <dbReference type="Pfam" id="PF13733"/>
    </source>
</evidence>
<keyword evidence="10" id="KW-0325">Glycoprotein</keyword>
<dbReference type="InterPro" id="IPR029044">
    <property type="entry name" value="Nucleotide-diphossugar_trans"/>
</dbReference>
<dbReference type="Pfam" id="PF13733">
    <property type="entry name" value="Glyco_transf_7N"/>
    <property type="match status" value="1"/>
</dbReference>
<comment type="subcellular location">
    <subcellularLocation>
        <location evidence="1">Membrane</location>
        <topology evidence="1">Single-pass type II membrane protein</topology>
    </subcellularLocation>
</comment>
<evidence type="ECO:0000256" key="1">
    <source>
        <dbReference type="ARBA" id="ARBA00004606"/>
    </source>
</evidence>
<gene>
    <name evidence="14" type="ORF">PBIL07802_LOCUS15248</name>
</gene>
<evidence type="ECO:0000313" key="14">
    <source>
        <dbReference type="EMBL" id="CAE0253016.1"/>
    </source>
</evidence>
<dbReference type="PRINTS" id="PR02050">
    <property type="entry name" value="B14GALTRFASE"/>
</dbReference>
<evidence type="ECO:0000256" key="10">
    <source>
        <dbReference type="ARBA" id="ARBA00023180"/>
    </source>
</evidence>
<feature type="domain" description="Galactosyltransferase N-terminal" evidence="13">
    <location>
        <begin position="339"/>
        <end position="434"/>
    </location>
</feature>
<dbReference type="Gene3D" id="3.90.550.10">
    <property type="entry name" value="Spore Coat Polysaccharide Biosynthesis Protein SpsA, Chain A"/>
    <property type="match status" value="1"/>
</dbReference>
<evidence type="ECO:0000256" key="5">
    <source>
        <dbReference type="ARBA" id="ARBA00022679"/>
    </source>
</evidence>
<proteinExistence type="inferred from homology"/>
<protein>
    <recommendedName>
        <fullName evidence="15">Beta-1,4-galactosyltransferase</fullName>
    </recommendedName>
</protein>
<evidence type="ECO:0000259" key="12">
    <source>
        <dbReference type="Pfam" id="PF02709"/>
    </source>
</evidence>
<accession>A0A7S3G6Z3</accession>
<comment type="similarity">
    <text evidence="3">Belongs to the glycosyltransferase 7 family.</text>
</comment>
<dbReference type="PANTHER" id="PTHR19300">
    <property type="entry name" value="BETA-1,4-GALACTOSYLTRANSFERASE"/>
    <property type="match status" value="1"/>
</dbReference>
<dbReference type="GO" id="GO:0008378">
    <property type="term" value="F:galactosyltransferase activity"/>
    <property type="evidence" value="ECO:0007669"/>
    <property type="project" value="TreeGrafter"/>
</dbReference>
<keyword evidence="8" id="KW-1133">Transmembrane helix</keyword>
<organism evidence="14">
    <name type="scientific">Palpitomonas bilix</name>
    <dbReference type="NCBI Taxonomy" id="652834"/>
    <lineage>
        <taxon>Eukaryota</taxon>
        <taxon>Eukaryota incertae sedis</taxon>
    </lineage>
</organism>
<dbReference type="PANTHER" id="PTHR19300:SF57">
    <property type="entry name" value="BETA-1,4-N-ACETYLGALACTOSAMINYLTRANSFERASE"/>
    <property type="match status" value="1"/>
</dbReference>
<keyword evidence="9" id="KW-0472">Membrane</keyword>
<keyword evidence="4" id="KW-0328">Glycosyltransferase</keyword>
<evidence type="ECO:0000256" key="8">
    <source>
        <dbReference type="ARBA" id="ARBA00022989"/>
    </source>
</evidence>
<name>A0A7S3G6Z3_9EUKA</name>
<feature type="domain" description="Galactosyltransferase C-terminal" evidence="12">
    <location>
        <begin position="451"/>
        <end position="509"/>
    </location>
</feature>
<dbReference type="GO" id="GO:0005794">
    <property type="term" value="C:Golgi apparatus"/>
    <property type="evidence" value="ECO:0007669"/>
    <property type="project" value="TreeGrafter"/>
</dbReference>
<dbReference type="InterPro" id="IPR003859">
    <property type="entry name" value="Galactosyl_T"/>
</dbReference>
<evidence type="ECO:0000256" key="11">
    <source>
        <dbReference type="SAM" id="MobiDB-lite"/>
    </source>
</evidence>
<dbReference type="InterPro" id="IPR027995">
    <property type="entry name" value="Galactosyl_T_N"/>
</dbReference>
<evidence type="ECO:0000256" key="7">
    <source>
        <dbReference type="ARBA" id="ARBA00022968"/>
    </source>
</evidence>
<reference evidence="14" key="1">
    <citation type="submission" date="2021-01" db="EMBL/GenBank/DDBJ databases">
        <authorList>
            <person name="Corre E."/>
            <person name="Pelletier E."/>
            <person name="Niang G."/>
            <person name="Scheremetjew M."/>
            <person name="Finn R."/>
            <person name="Kale V."/>
            <person name="Holt S."/>
            <person name="Cochrane G."/>
            <person name="Meng A."/>
            <person name="Brown T."/>
            <person name="Cohen L."/>
        </authorList>
    </citation>
    <scope>NUCLEOTIDE SEQUENCE</scope>
    <source>
        <strain evidence="14">NIES-2562</strain>
    </source>
</reference>
<dbReference type="SUPFAM" id="SSF53448">
    <property type="entry name" value="Nucleotide-diphospho-sugar transferases"/>
    <property type="match status" value="1"/>
</dbReference>
<dbReference type="GO" id="GO:0016020">
    <property type="term" value="C:membrane"/>
    <property type="evidence" value="ECO:0007669"/>
    <property type="project" value="UniProtKB-SubCell"/>
</dbReference>
<dbReference type="Pfam" id="PF02709">
    <property type="entry name" value="Glyco_transf_7C"/>
    <property type="match status" value="1"/>
</dbReference>
<evidence type="ECO:0000256" key="9">
    <source>
        <dbReference type="ARBA" id="ARBA00023136"/>
    </source>
</evidence>
<evidence type="ECO:0000256" key="2">
    <source>
        <dbReference type="ARBA" id="ARBA00004922"/>
    </source>
</evidence>
<keyword evidence="6" id="KW-0812">Transmembrane</keyword>
<feature type="region of interest" description="Disordered" evidence="11">
    <location>
        <begin position="312"/>
        <end position="343"/>
    </location>
</feature>
<dbReference type="UniPathway" id="UPA00378"/>
<dbReference type="AlphaFoldDB" id="A0A7S3G6Z3"/>
<evidence type="ECO:0000256" key="3">
    <source>
        <dbReference type="ARBA" id="ARBA00005735"/>
    </source>
</evidence>
<keyword evidence="7" id="KW-0735">Signal-anchor</keyword>